<dbReference type="AlphaFoldDB" id="A0A8K0G9Z3"/>
<feature type="domain" description="C2H2-type" evidence="6">
    <location>
        <begin position="500"/>
        <end position="527"/>
    </location>
</feature>
<dbReference type="Pfam" id="PF13912">
    <property type="entry name" value="zf-C2H2_6"/>
    <property type="match status" value="3"/>
</dbReference>
<keyword evidence="8" id="KW-1185">Reference proteome</keyword>
<evidence type="ECO:0000256" key="3">
    <source>
        <dbReference type="ARBA" id="ARBA00022771"/>
    </source>
</evidence>
<accession>A0A8K0G9Z3</accession>
<dbReference type="SMART" id="SM00355">
    <property type="entry name" value="ZnF_C2H2"/>
    <property type="match status" value="14"/>
</dbReference>
<feature type="domain" description="C2H2-type" evidence="6">
    <location>
        <begin position="556"/>
        <end position="583"/>
    </location>
</feature>
<evidence type="ECO:0000313" key="7">
    <source>
        <dbReference type="EMBL" id="KAF2897060.1"/>
    </source>
</evidence>
<reference evidence="7" key="1">
    <citation type="submission" date="2019-08" db="EMBL/GenBank/DDBJ databases">
        <title>The genome of the North American firefly Photinus pyralis.</title>
        <authorList>
            <consortium name="Photinus pyralis genome working group"/>
            <person name="Fallon T.R."/>
            <person name="Sander Lower S.E."/>
            <person name="Weng J.-K."/>
        </authorList>
    </citation>
    <scope>NUCLEOTIDE SEQUENCE</scope>
    <source>
        <strain evidence="7">TRF0915ILg1</strain>
        <tissue evidence="7">Whole body</tissue>
    </source>
</reference>
<dbReference type="FunFam" id="3.30.160.60:FF:000100">
    <property type="entry name" value="Zinc finger 45-like"/>
    <property type="match status" value="1"/>
</dbReference>
<dbReference type="PROSITE" id="PS50157">
    <property type="entry name" value="ZINC_FINGER_C2H2_2"/>
    <property type="match status" value="10"/>
</dbReference>
<feature type="domain" description="C2H2-type" evidence="6">
    <location>
        <begin position="612"/>
        <end position="639"/>
    </location>
</feature>
<evidence type="ECO:0000256" key="2">
    <source>
        <dbReference type="ARBA" id="ARBA00022737"/>
    </source>
</evidence>
<feature type="domain" description="C2H2-type" evidence="6">
    <location>
        <begin position="668"/>
        <end position="696"/>
    </location>
</feature>
<dbReference type="PANTHER" id="PTHR24379:SF127">
    <property type="entry name" value="BLOODY FINGERS-RELATED"/>
    <property type="match status" value="1"/>
</dbReference>
<evidence type="ECO:0000313" key="8">
    <source>
        <dbReference type="Proteomes" id="UP000801492"/>
    </source>
</evidence>
<dbReference type="GO" id="GO:0000981">
    <property type="term" value="F:DNA-binding transcription factor activity, RNA polymerase II-specific"/>
    <property type="evidence" value="ECO:0007669"/>
    <property type="project" value="TreeGrafter"/>
</dbReference>
<sequence>MGSLLLDCPLCCSETFTCHNSLKYHLLSISDNLICPACGKRFEKIFDLAMHLGRQCIDSEQEIVDLELATEETDIQHNREINRNTLERKVSIVEVEIKQEECDNSQTTIKVEAALSDDGNHSILAKALMKNNDEHNREQTNEDEIEESIITENENEITNEDQQLPEEELYYCSSCAINFTSIEEHLKKFHEGHEVFVEELNEDSVNTDNSPILESEPEDIENDVNDEYDNESRDILKAIKSTELLDTVQQEECVDKNGRLYTRRVVKIEKFWDDKETKSNNSLNAKELDRTLKQNIVTEGIILENVETGNDNSEVNEEILEFYQCSKCAKRFVTIEHYSKHKCSGIPEENSKFKKCKICKACFVNSEYLETHMKIHKRKSSTSVSIDPNPPFVCKICNTEFATYKSLRLHKRMHEPIKSKDIEPPVSYGMLGEELKTEAVPREMFVCQICNKPYNKEYEEAHTKFHSKELDFNCDICNRKFYTQENLTMHIRAHSDQKKFTCSYCKKGFLTSEKLEAHMSSKCQKRQYECQYCGRRFARPHEKVKHERIHTGEKPHVCEICGKAFRVSYCLTLHMRTHSGTRPYKCDHCGKRFKAHSVYNHHLLTHSEDRKYKCPYCPKTFKTGVQLAGHKNSHTKPFTCTECNRPFASLYAVRAHMETHQRQNNLKYKCWICGASYARAFALRDHVREQHVSDRDNNVDADAIILETDDYPITENIASNEHILGDADESMLIDIGGEAVDNIEMPDVQVESDAQVTTDT</sequence>
<dbReference type="GO" id="GO:0000977">
    <property type="term" value="F:RNA polymerase II transcription regulatory region sequence-specific DNA binding"/>
    <property type="evidence" value="ECO:0007669"/>
    <property type="project" value="TreeGrafter"/>
</dbReference>
<dbReference type="Gene3D" id="3.30.160.60">
    <property type="entry name" value="Classic Zinc Finger"/>
    <property type="match status" value="9"/>
</dbReference>
<feature type="domain" description="C2H2-type" evidence="6">
    <location>
        <begin position="354"/>
        <end position="381"/>
    </location>
</feature>
<dbReference type="GO" id="GO:0005634">
    <property type="term" value="C:nucleus"/>
    <property type="evidence" value="ECO:0007669"/>
    <property type="project" value="TreeGrafter"/>
</dbReference>
<dbReference type="PROSITE" id="PS00028">
    <property type="entry name" value="ZINC_FINGER_C2H2_1"/>
    <property type="match status" value="9"/>
</dbReference>
<dbReference type="FunFam" id="3.30.160.60:FF:001443">
    <property type="entry name" value="Zinc finger protein 668"/>
    <property type="match status" value="1"/>
</dbReference>
<dbReference type="InterPro" id="IPR013087">
    <property type="entry name" value="Znf_C2H2_type"/>
</dbReference>
<name>A0A8K0G9Z3_IGNLU</name>
<protein>
    <recommendedName>
        <fullName evidence="6">C2H2-type domain-containing protein</fullName>
    </recommendedName>
</protein>
<feature type="domain" description="C2H2-type" evidence="6">
    <location>
        <begin position="638"/>
        <end position="665"/>
    </location>
</feature>
<keyword evidence="4" id="KW-0862">Zinc</keyword>
<feature type="domain" description="C2H2-type" evidence="6">
    <location>
        <begin position="584"/>
        <end position="611"/>
    </location>
</feature>
<feature type="domain" description="C2H2-type" evidence="6">
    <location>
        <begin position="392"/>
        <end position="419"/>
    </location>
</feature>
<dbReference type="InterPro" id="IPR036236">
    <property type="entry name" value="Znf_C2H2_sf"/>
</dbReference>
<evidence type="ECO:0000259" key="6">
    <source>
        <dbReference type="PROSITE" id="PS50157"/>
    </source>
</evidence>
<dbReference type="PANTHER" id="PTHR24379">
    <property type="entry name" value="KRAB AND ZINC FINGER DOMAIN-CONTAINING"/>
    <property type="match status" value="1"/>
</dbReference>
<feature type="domain" description="C2H2-type" evidence="6">
    <location>
        <begin position="528"/>
        <end position="555"/>
    </location>
</feature>
<evidence type="ECO:0000256" key="5">
    <source>
        <dbReference type="PROSITE-ProRule" id="PRU00042"/>
    </source>
</evidence>
<dbReference type="Proteomes" id="UP000801492">
    <property type="component" value="Unassembled WGS sequence"/>
</dbReference>
<proteinExistence type="predicted"/>
<dbReference type="EMBL" id="VTPC01004495">
    <property type="protein sequence ID" value="KAF2897060.1"/>
    <property type="molecule type" value="Genomic_DNA"/>
</dbReference>
<keyword evidence="1" id="KW-0479">Metal-binding</keyword>
<keyword evidence="2" id="KW-0677">Repeat</keyword>
<comment type="caution">
    <text evidence="7">The sequence shown here is derived from an EMBL/GenBank/DDBJ whole genome shotgun (WGS) entry which is preliminary data.</text>
</comment>
<feature type="domain" description="C2H2-type" evidence="6">
    <location>
        <begin position="472"/>
        <end position="499"/>
    </location>
</feature>
<gene>
    <name evidence="7" type="ORF">ILUMI_09112</name>
</gene>
<organism evidence="7 8">
    <name type="scientific">Ignelater luminosus</name>
    <name type="common">Cucubano</name>
    <name type="synonym">Pyrophorus luminosus</name>
    <dbReference type="NCBI Taxonomy" id="2038154"/>
    <lineage>
        <taxon>Eukaryota</taxon>
        <taxon>Metazoa</taxon>
        <taxon>Ecdysozoa</taxon>
        <taxon>Arthropoda</taxon>
        <taxon>Hexapoda</taxon>
        <taxon>Insecta</taxon>
        <taxon>Pterygota</taxon>
        <taxon>Neoptera</taxon>
        <taxon>Endopterygota</taxon>
        <taxon>Coleoptera</taxon>
        <taxon>Polyphaga</taxon>
        <taxon>Elateriformia</taxon>
        <taxon>Elateroidea</taxon>
        <taxon>Elateridae</taxon>
        <taxon>Agrypninae</taxon>
        <taxon>Pyrophorini</taxon>
        <taxon>Ignelater</taxon>
    </lineage>
</organism>
<dbReference type="SUPFAM" id="SSF57667">
    <property type="entry name" value="beta-beta-alpha zinc fingers"/>
    <property type="match status" value="6"/>
</dbReference>
<dbReference type="Pfam" id="PF00096">
    <property type="entry name" value="zf-C2H2"/>
    <property type="match status" value="4"/>
</dbReference>
<evidence type="ECO:0000256" key="1">
    <source>
        <dbReference type="ARBA" id="ARBA00022723"/>
    </source>
</evidence>
<evidence type="ECO:0000256" key="4">
    <source>
        <dbReference type="ARBA" id="ARBA00022833"/>
    </source>
</evidence>
<dbReference type="GO" id="GO:0008270">
    <property type="term" value="F:zinc ion binding"/>
    <property type="evidence" value="ECO:0007669"/>
    <property type="project" value="UniProtKB-KW"/>
</dbReference>
<keyword evidence="3 5" id="KW-0863">Zinc-finger</keyword>
<dbReference type="OrthoDB" id="3437960at2759"/>